<evidence type="ECO:0000313" key="2">
    <source>
        <dbReference type="Proteomes" id="UP000434957"/>
    </source>
</evidence>
<dbReference type="AlphaFoldDB" id="A0A6A4F486"/>
<dbReference type="Proteomes" id="UP000434957">
    <property type="component" value="Unassembled WGS sequence"/>
</dbReference>
<dbReference type="PANTHER" id="PTHR31569:SF4">
    <property type="entry name" value="SWIM-TYPE DOMAIN-CONTAINING PROTEIN"/>
    <property type="match status" value="1"/>
</dbReference>
<protein>
    <recommendedName>
        <fullName evidence="3">MULE transposase domain-containing protein</fullName>
    </recommendedName>
</protein>
<keyword evidence="2" id="KW-1185">Reference proteome</keyword>
<dbReference type="PANTHER" id="PTHR31569">
    <property type="entry name" value="SWIM-TYPE DOMAIN-CONTAINING PROTEIN"/>
    <property type="match status" value="1"/>
</dbReference>
<sequence>MNEVRVLQSHFPEARVLICHFHVIKYLKEKRTKPEFGKVSSDDASQVDAAVHKMVYASSQEEYNSTRESLRGLCSRIGLEEFCKYFTKNWDSC</sequence>
<dbReference type="InterPro" id="IPR052579">
    <property type="entry name" value="Zinc_finger_SWIM"/>
</dbReference>
<name>A0A6A4F486_9STRA</name>
<comment type="caution">
    <text evidence="1">The sequence shown here is derived from an EMBL/GenBank/DDBJ whole genome shotgun (WGS) entry which is preliminary data.</text>
</comment>
<organism evidence="1 2">
    <name type="scientific">Phytophthora rubi</name>
    <dbReference type="NCBI Taxonomy" id="129364"/>
    <lineage>
        <taxon>Eukaryota</taxon>
        <taxon>Sar</taxon>
        <taxon>Stramenopiles</taxon>
        <taxon>Oomycota</taxon>
        <taxon>Peronosporomycetes</taxon>
        <taxon>Peronosporales</taxon>
        <taxon>Peronosporaceae</taxon>
        <taxon>Phytophthora</taxon>
    </lineage>
</organism>
<evidence type="ECO:0008006" key="3">
    <source>
        <dbReference type="Google" id="ProtNLM"/>
    </source>
</evidence>
<reference evidence="1 2" key="1">
    <citation type="submission" date="2018-08" db="EMBL/GenBank/DDBJ databases">
        <title>Genomic investigation of the strawberry pathogen Phytophthora fragariae indicates pathogenicity is determined by transcriptional variation in three key races.</title>
        <authorList>
            <person name="Adams T.M."/>
            <person name="Armitage A.D."/>
            <person name="Sobczyk M.K."/>
            <person name="Bates H.J."/>
            <person name="Dunwell J.M."/>
            <person name="Nellist C.F."/>
            <person name="Harrison R.J."/>
        </authorList>
    </citation>
    <scope>NUCLEOTIDE SEQUENCE [LARGE SCALE GENOMIC DNA]</scope>
    <source>
        <strain evidence="1 2">SCRP333</strain>
    </source>
</reference>
<evidence type="ECO:0000313" key="1">
    <source>
        <dbReference type="EMBL" id="KAE9339457.1"/>
    </source>
</evidence>
<proteinExistence type="predicted"/>
<gene>
    <name evidence="1" type="ORF">PR003_g10994</name>
</gene>
<accession>A0A6A4F486</accession>
<dbReference type="EMBL" id="QXFT01000618">
    <property type="protein sequence ID" value="KAE9339457.1"/>
    <property type="molecule type" value="Genomic_DNA"/>
</dbReference>